<proteinExistence type="predicted"/>
<keyword evidence="2" id="KW-1185">Reference proteome</keyword>
<gene>
    <name evidence="1" type="ORF">P5G49_06975</name>
</gene>
<protein>
    <recommendedName>
        <fullName evidence="3">SAF domain-containing protein</fullName>
    </recommendedName>
</protein>
<organism evidence="1 2">
    <name type="scientific">Sporosarcina highlanderae</name>
    <dbReference type="NCBI Taxonomy" id="3035916"/>
    <lineage>
        <taxon>Bacteria</taxon>
        <taxon>Bacillati</taxon>
        <taxon>Bacillota</taxon>
        <taxon>Bacilli</taxon>
        <taxon>Bacillales</taxon>
        <taxon>Caryophanaceae</taxon>
        <taxon>Sporosarcina</taxon>
    </lineage>
</organism>
<reference evidence="1" key="1">
    <citation type="submission" date="2023-03" db="EMBL/GenBank/DDBJ databases">
        <title>MT1 and MT2 Draft Genomes of Novel Species.</title>
        <authorList>
            <person name="Venkateswaran K."/>
        </authorList>
    </citation>
    <scope>NUCLEOTIDE SEQUENCE</scope>
    <source>
        <strain evidence="1">F6_3S_P_2</strain>
    </source>
</reference>
<sequence length="212" mass="23711">MGKLTKVFLALCLLIGIASGVYLSLGGKNNLEVMAIEYDEGKIVKVIAREVFPVPYKDPEHLLSTGSLVILGKPIKSENVVTKDSEGILIDHFTLTEVELTNVFTDKSGRKYKVGDIIKVAEPTYVVDVRGTGLVKFTIDGYEDLEKEKEYLLVLQEEAGYDELYGIVGLELGKHELNVSEEMPVLNHTQPHPANVQKEEFRVDLFKKFQLN</sequence>
<dbReference type="RefSeq" id="WP_301242769.1">
    <property type="nucleotide sequence ID" value="NZ_JAROCC010000004.1"/>
</dbReference>
<dbReference type="EMBL" id="JAROCC010000004">
    <property type="protein sequence ID" value="MDN4607224.1"/>
    <property type="molecule type" value="Genomic_DNA"/>
</dbReference>
<evidence type="ECO:0000313" key="1">
    <source>
        <dbReference type="EMBL" id="MDN4607224.1"/>
    </source>
</evidence>
<accession>A0ABT8JQ08</accession>
<name>A0ABT8JQ08_9BACL</name>
<comment type="caution">
    <text evidence="1">The sequence shown here is derived from an EMBL/GenBank/DDBJ whole genome shotgun (WGS) entry which is preliminary data.</text>
</comment>
<evidence type="ECO:0000313" key="2">
    <source>
        <dbReference type="Proteomes" id="UP001175097"/>
    </source>
</evidence>
<evidence type="ECO:0008006" key="3">
    <source>
        <dbReference type="Google" id="ProtNLM"/>
    </source>
</evidence>
<dbReference type="Proteomes" id="UP001175097">
    <property type="component" value="Unassembled WGS sequence"/>
</dbReference>